<protein>
    <submittedName>
        <fullName evidence="1">Uncharacterized protein</fullName>
    </submittedName>
</protein>
<reference evidence="1" key="2">
    <citation type="journal article" date="2015" name="Fish Shellfish Immunol.">
        <title>Early steps in the European eel (Anguilla anguilla)-Vibrio vulnificus interaction in the gills: Role of the RtxA13 toxin.</title>
        <authorList>
            <person name="Callol A."/>
            <person name="Pajuelo D."/>
            <person name="Ebbesson L."/>
            <person name="Teles M."/>
            <person name="MacKenzie S."/>
            <person name="Amaro C."/>
        </authorList>
    </citation>
    <scope>NUCLEOTIDE SEQUENCE</scope>
</reference>
<evidence type="ECO:0000313" key="1">
    <source>
        <dbReference type="EMBL" id="JAH88482.1"/>
    </source>
</evidence>
<reference evidence="1" key="1">
    <citation type="submission" date="2014-11" db="EMBL/GenBank/DDBJ databases">
        <authorList>
            <person name="Amaro Gonzalez C."/>
        </authorList>
    </citation>
    <scope>NUCLEOTIDE SEQUENCE</scope>
</reference>
<sequence>MSQNIDTLKWEGVYEKLHNFYGVKPMYENTLK</sequence>
<dbReference type="AlphaFoldDB" id="A0A0E9WDR6"/>
<name>A0A0E9WDR6_ANGAN</name>
<organism evidence="1">
    <name type="scientific">Anguilla anguilla</name>
    <name type="common">European freshwater eel</name>
    <name type="synonym">Muraena anguilla</name>
    <dbReference type="NCBI Taxonomy" id="7936"/>
    <lineage>
        <taxon>Eukaryota</taxon>
        <taxon>Metazoa</taxon>
        <taxon>Chordata</taxon>
        <taxon>Craniata</taxon>
        <taxon>Vertebrata</taxon>
        <taxon>Euteleostomi</taxon>
        <taxon>Actinopterygii</taxon>
        <taxon>Neopterygii</taxon>
        <taxon>Teleostei</taxon>
        <taxon>Anguilliformes</taxon>
        <taxon>Anguillidae</taxon>
        <taxon>Anguilla</taxon>
    </lineage>
</organism>
<proteinExistence type="predicted"/>
<accession>A0A0E9WDR6</accession>
<dbReference type="EMBL" id="GBXM01020095">
    <property type="protein sequence ID" value="JAH88482.1"/>
    <property type="molecule type" value="Transcribed_RNA"/>
</dbReference>